<comment type="caution">
    <text evidence="1">The sequence shown here is derived from an EMBL/GenBank/DDBJ whole genome shotgun (WGS) entry which is preliminary data.</text>
</comment>
<reference evidence="1" key="1">
    <citation type="submission" date="2018-07" db="EMBL/GenBank/DDBJ databases">
        <authorList>
            <consortium name="PulseNet: The National Subtyping Network for Foodborne Disease Surveillance"/>
            <person name="Tarr C.L."/>
            <person name="Trees E."/>
            <person name="Katz L.S."/>
            <person name="Carleton-Romer H.A."/>
            <person name="Stroika S."/>
            <person name="Kucerova Z."/>
            <person name="Roache K.F."/>
            <person name="Sabol A.L."/>
            <person name="Besser J."/>
            <person name="Gerner-Smidt P."/>
        </authorList>
    </citation>
    <scope>NUCLEOTIDE SEQUENCE</scope>
    <source>
        <strain evidence="1">PNUSAS011093</strain>
    </source>
</reference>
<proteinExistence type="predicted"/>
<evidence type="ECO:0000313" key="1">
    <source>
        <dbReference type="EMBL" id="ECU8646727.1"/>
    </source>
</evidence>
<dbReference type="EMBL" id="AAKRHF010000011">
    <property type="protein sequence ID" value="ECU8646727.1"/>
    <property type="molecule type" value="Genomic_DNA"/>
</dbReference>
<organism evidence="1">
    <name type="scientific">Salmonella newport</name>
    <dbReference type="NCBI Taxonomy" id="108619"/>
    <lineage>
        <taxon>Bacteria</taxon>
        <taxon>Pseudomonadati</taxon>
        <taxon>Pseudomonadota</taxon>
        <taxon>Gammaproteobacteria</taxon>
        <taxon>Enterobacterales</taxon>
        <taxon>Enterobacteriaceae</taxon>
        <taxon>Salmonella</taxon>
    </lineage>
</organism>
<gene>
    <name evidence="1" type="ORF">B9R89_13765</name>
</gene>
<name>A0A607FZH8_SALNE</name>
<sequence>MSESNEPFPCPTLPTEWDCLESNQHLCLARQCSRRCTLKKAGGYRTSGKTPGRQNRELLVIALACF</sequence>
<accession>A0A607FZH8</accession>
<dbReference type="AlphaFoldDB" id="A0A607FZH8"/>
<protein>
    <submittedName>
        <fullName evidence="1">Uncharacterized protein</fullName>
    </submittedName>
</protein>